<name>A0A9D1IQD0_9FIRM</name>
<reference evidence="2" key="1">
    <citation type="submission" date="2020-10" db="EMBL/GenBank/DDBJ databases">
        <authorList>
            <person name="Gilroy R."/>
        </authorList>
    </citation>
    <scope>NUCLEOTIDE SEQUENCE</scope>
    <source>
        <strain evidence="2">CHK193-30670</strain>
    </source>
</reference>
<sequence length="103" mass="11667">MKEFISTYLLPFLATVITGVISYVGVQLKKAYTKYANTKTINEIVEATVLYVEQINKNKETSSSEKFDEAKEKAQEWLDSEGLKVSDTQLEIIIESAVKKIDK</sequence>
<keyword evidence="1" id="KW-1133">Transmembrane helix</keyword>
<accession>A0A9D1IQD0</accession>
<feature type="transmembrane region" description="Helical" evidence="1">
    <location>
        <begin position="6"/>
        <end position="26"/>
    </location>
</feature>
<dbReference type="AlphaFoldDB" id="A0A9D1IQD0"/>
<protein>
    <recommendedName>
        <fullName evidence="4">Phage holin</fullName>
    </recommendedName>
</protein>
<dbReference type="Proteomes" id="UP000824074">
    <property type="component" value="Unassembled WGS sequence"/>
</dbReference>
<evidence type="ECO:0000256" key="1">
    <source>
        <dbReference type="SAM" id="Phobius"/>
    </source>
</evidence>
<reference evidence="2" key="2">
    <citation type="journal article" date="2021" name="PeerJ">
        <title>Extensive microbial diversity within the chicken gut microbiome revealed by metagenomics and culture.</title>
        <authorList>
            <person name="Gilroy R."/>
            <person name="Ravi A."/>
            <person name="Getino M."/>
            <person name="Pursley I."/>
            <person name="Horton D.L."/>
            <person name="Alikhan N.F."/>
            <person name="Baker D."/>
            <person name="Gharbi K."/>
            <person name="Hall N."/>
            <person name="Watson M."/>
            <person name="Adriaenssens E.M."/>
            <person name="Foster-Nyarko E."/>
            <person name="Jarju S."/>
            <person name="Secka A."/>
            <person name="Antonio M."/>
            <person name="Oren A."/>
            <person name="Chaudhuri R.R."/>
            <person name="La Ragione R."/>
            <person name="Hildebrand F."/>
            <person name="Pallen M.J."/>
        </authorList>
    </citation>
    <scope>NUCLEOTIDE SEQUENCE</scope>
    <source>
        <strain evidence="2">CHK193-30670</strain>
    </source>
</reference>
<gene>
    <name evidence="2" type="ORF">IAB68_01710</name>
</gene>
<dbReference type="InterPro" id="IPR010026">
    <property type="entry name" value="Phage_holin_LL-H"/>
</dbReference>
<organism evidence="2 3">
    <name type="scientific">Candidatus Aphodocola excrementigallinarum</name>
    <dbReference type="NCBI Taxonomy" id="2840670"/>
    <lineage>
        <taxon>Bacteria</taxon>
        <taxon>Bacillati</taxon>
        <taxon>Bacillota</taxon>
        <taxon>Bacilli</taxon>
        <taxon>Candidatus Aphodocola</taxon>
    </lineage>
</organism>
<keyword evidence="1" id="KW-0812">Transmembrane</keyword>
<dbReference type="EMBL" id="DVMT01000017">
    <property type="protein sequence ID" value="HIU40004.1"/>
    <property type="molecule type" value="Genomic_DNA"/>
</dbReference>
<proteinExistence type="predicted"/>
<evidence type="ECO:0008006" key="4">
    <source>
        <dbReference type="Google" id="ProtNLM"/>
    </source>
</evidence>
<evidence type="ECO:0000313" key="2">
    <source>
        <dbReference type="EMBL" id="HIU40004.1"/>
    </source>
</evidence>
<evidence type="ECO:0000313" key="3">
    <source>
        <dbReference type="Proteomes" id="UP000824074"/>
    </source>
</evidence>
<dbReference type="Pfam" id="PF09682">
    <property type="entry name" value="Phage_holin_6_1"/>
    <property type="match status" value="1"/>
</dbReference>
<comment type="caution">
    <text evidence="2">The sequence shown here is derived from an EMBL/GenBank/DDBJ whole genome shotgun (WGS) entry which is preliminary data.</text>
</comment>
<keyword evidence="1" id="KW-0472">Membrane</keyword>